<accession>A0A8H7UKW5</accession>
<dbReference type="Proteomes" id="UP000612746">
    <property type="component" value="Unassembled WGS sequence"/>
</dbReference>
<dbReference type="AlphaFoldDB" id="A0A8H7UKW5"/>
<name>A0A8H7UKW5_9FUNG</name>
<gene>
    <name evidence="2" type="ORF">INT44_003162</name>
</gene>
<feature type="signal peptide" evidence="1">
    <location>
        <begin position="1"/>
        <end position="19"/>
    </location>
</feature>
<evidence type="ECO:0000313" key="3">
    <source>
        <dbReference type="Proteomes" id="UP000612746"/>
    </source>
</evidence>
<keyword evidence="1" id="KW-0732">Signal</keyword>
<keyword evidence="3" id="KW-1185">Reference proteome</keyword>
<proteinExistence type="predicted"/>
<feature type="chain" id="PRO_5034257798" evidence="1">
    <location>
        <begin position="20"/>
        <end position="123"/>
    </location>
</feature>
<organism evidence="2 3">
    <name type="scientific">Umbelopsis vinacea</name>
    <dbReference type="NCBI Taxonomy" id="44442"/>
    <lineage>
        <taxon>Eukaryota</taxon>
        <taxon>Fungi</taxon>
        <taxon>Fungi incertae sedis</taxon>
        <taxon>Mucoromycota</taxon>
        <taxon>Mucoromycotina</taxon>
        <taxon>Umbelopsidomycetes</taxon>
        <taxon>Umbelopsidales</taxon>
        <taxon>Umbelopsidaceae</taxon>
        <taxon>Umbelopsis</taxon>
    </lineage>
</organism>
<reference evidence="2" key="1">
    <citation type="submission" date="2020-12" db="EMBL/GenBank/DDBJ databases">
        <title>Metabolic potential, ecology and presence of endohyphal bacteria is reflected in genomic diversity of Mucoromycotina.</title>
        <authorList>
            <person name="Muszewska A."/>
            <person name="Okrasinska A."/>
            <person name="Steczkiewicz K."/>
            <person name="Drgas O."/>
            <person name="Orlowska M."/>
            <person name="Perlinska-Lenart U."/>
            <person name="Aleksandrzak-Piekarczyk T."/>
            <person name="Szatraj K."/>
            <person name="Zielenkiewicz U."/>
            <person name="Pilsyk S."/>
            <person name="Malc E."/>
            <person name="Mieczkowski P."/>
            <person name="Kruszewska J.S."/>
            <person name="Biernat P."/>
            <person name="Pawlowska J."/>
        </authorList>
    </citation>
    <scope>NUCLEOTIDE SEQUENCE</scope>
    <source>
        <strain evidence="2">WA0000051536</strain>
    </source>
</reference>
<protein>
    <submittedName>
        <fullName evidence="2">Uncharacterized protein</fullName>
    </submittedName>
</protein>
<dbReference type="EMBL" id="JAEPRA010000004">
    <property type="protein sequence ID" value="KAG2186935.1"/>
    <property type="molecule type" value="Genomic_DNA"/>
</dbReference>
<sequence length="123" mass="13282">MSVCFLLAILLSLFQLITAACLSDGTYQLTLCSGLNYEGCQVVPTGASCCHPMPPQFESHLLSAKGWWDTCTLYAGNNCKGHAHCLDSNGLSDMSQLPRFRSYYCYNGGPPSCQTTGSDSPKL</sequence>
<evidence type="ECO:0000313" key="2">
    <source>
        <dbReference type="EMBL" id="KAG2186935.1"/>
    </source>
</evidence>
<evidence type="ECO:0000256" key="1">
    <source>
        <dbReference type="SAM" id="SignalP"/>
    </source>
</evidence>
<comment type="caution">
    <text evidence="2">The sequence shown here is derived from an EMBL/GenBank/DDBJ whole genome shotgun (WGS) entry which is preliminary data.</text>
</comment>